<dbReference type="InterPro" id="IPR010998">
    <property type="entry name" value="Integrase_recombinase_N"/>
</dbReference>
<dbReference type="Proteomes" id="UP000702209">
    <property type="component" value="Unassembled WGS sequence"/>
</dbReference>
<reference evidence="7 8" key="1">
    <citation type="submission" date="2020-10" db="EMBL/GenBank/DDBJ databases">
        <title>Identification of Nocardia species via Next-generation sequencing and recognition of intraspecies genetic diversity.</title>
        <authorList>
            <person name="Li P."/>
            <person name="Li P."/>
            <person name="Lu B."/>
        </authorList>
    </citation>
    <scope>NUCLEOTIDE SEQUENCE [LARGE SCALE GENOMIC DNA]</scope>
    <source>
        <strain evidence="7 8">BJ06-0157</strain>
    </source>
</reference>
<evidence type="ECO:0000256" key="3">
    <source>
        <dbReference type="ARBA" id="ARBA00023172"/>
    </source>
</evidence>
<dbReference type="Pfam" id="PF02899">
    <property type="entry name" value="Phage_int_SAM_1"/>
    <property type="match status" value="1"/>
</dbReference>
<keyword evidence="1" id="KW-0229">DNA integration</keyword>
<evidence type="ECO:0000256" key="2">
    <source>
        <dbReference type="ARBA" id="ARBA00023125"/>
    </source>
</evidence>
<name>A0ABS0D215_9NOCA</name>
<evidence type="ECO:0000313" key="7">
    <source>
        <dbReference type="EMBL" id="MBF6302890.1"/>
    </source>
</evidence>
<keyword evidence="3" id="KW-0233">DNA recombination</keyword>
<dbReference type="Gene3D" id="1.10.443.10">
    <property type="entry name" value="Intergrase catalytic core"/>
    <property type="match status" value="1"/>
</dbReference>
<dbReference type="PROSITE" id="PS51900">
    <property type="entry name" value="CB"/>
    <property type="match status" value="1"/>
</dbReference>
<evidence type="ECO:0000259" key="5">
    <source>
        <dbReference type="PROSITE" id="PS51898"/>
    </source>
</evidence>
<evidence type="ECO:0000256" key="1">
    <source>
        <dbReference type="ARBA" id="ARBA00022908"/>
    </source>
</evidence>
<dbReference type="SUPFAM" id="SSF56349">
    <property type="entry name" value="DNA breaking-rejoining enzymes"/>
    <property type="match status" value="1"/>
</dbReference>
<gene>
    <name evidence="7" type="ORF">IU459_36025</name>
</gene>
<dbReference type="InterPro" id="IPR004107">
    <property type="entry name" value="Integrase_SAM-like_N"/>
</dbReference>
<keyword evidence="2 4" id="KW-0238">DNA-binding</keyword>
<protein>
    <submittedName>
        <fullName evidence="7">Site-specific integrase</fullName>
    </submittedName>
</protein>
<dbReference type="PANTHER" id="PTHR30349:SF81">
    <property type="entry name" value="TYROSINE RECOMBINASE XERC"/>
    <property type="match status" value="1"/>
</dbReference>
<accession>A0ABS0D215</accession>
<dbReference type="Pfam" id="PF00589">
    <property type="entry name" value="Phage_integrase"/>
    <property type="match status" value="1"/>
</dbReference>
<organism evidence="7 8">
    <name type="scientific">Nocardia amamiensis</name>
    <dbReference type="NCBI Taxonomy" id="404578"/>
    <lineage>
        <taxon>Bacteria</taxon>
        <taxon>Bacillati</taxon>
        <taxon>Actinomycetota</taxon>
        <taxon>Actinomycetes</taxon>
        <taxon>Mycobacteriales</taxon>
        <taxon>Nocardiaceae</taxon>
        <taxon>Nocardia</taxon>
    </lineage>
</organism>
<dbReference type="PANTHER" id="PTHR30349">
    <property type="entry name" value="PHAGE INTEGRASE-RELATED"/>
    <property type="match status" value="1"/>
</dbReference>
<evidence type="ECO:0000256" key="4">
    <source>
        <dbReference type="PROSITE-ProRule" id="PRU01248"/>
    </source>
</evidence>
<dbReference type="Gene3D" id="1.10.150.130">
    <property type="match status" value="1"/>
</dbReference>
<dbReference type="EMBL" id="JADLQX010000072">
    <property type="protein sequence ID" value="MBF6302890.1"/>
    <property type="molecule type" value="Genomic_DNA"/>
</dbReference>
<keyword evidence="8" id="KW-1185">Reference proteome</keyword>
<feature type="domain" description="Core-binding (CB)" evidence="6">
    <location>
        <begin position="2"/>
        <end position="95"/>
    </location>
</feature>
<dbReference type="RefSeq" id="WP_195134070.1">
    <property type="nucleotide sequence ID" value="NZ_JADLQX010000072.1"/>
</dbReference>
<dbReference type="InterPro" id="IPR050090">
    <property type="entry name" value="Tyrosine_recombinase_XerCD"/>
</dbReference>
<evidence type="ECO:0000313" key="8">
    <source>
        <dbReference type="Proteomes" id="UP000702209"/>
    </source>
</evidence>
<dbReference type="InterPro" id="IPR013762">
    <property type="entry name" value="Integrase-like_cat_sf"/>
</dbReference>
<comment type="caution">
    <text evidence="7">The sequence shown here is derived from an EMBL/GenBank/DDBJ whole genome shotgun (WGS) entry which is preliminary data.</text>
</comment>
<evidence type="ECO:0000259" key="6">
    <source>
        <dbReference type="PROSITE" id="PS51900"/>
    </source>
</evidence>
<sequence length="329" mass="36075">MTALAPILQGFFTDKLMRQRRAGPNTIAAYRDTWRLLLQFASRTTATAASGLDLAQLDTALVTAFLEHLETDRANSTATRNARLAAIRSLFRYAALHAPEHADHISRVLAIPPKRCDRPIVCFLTADEIDALLAAPDRTTRLGRRDHALLLLACQTGLRVSELIGLTRSDIHLEAGAHICCHGKGRKDRATPITRQTVAALRIWLTENPGRTDDPVFTTWEGRPLSRDAVAKLVTKHATWAAANCPSLATKNVTPHTLRHSAAMALLHAGVDTSVIALWLGHEDPSSTHAYLHADMTIKEQALARLTPPNTKPGRYRAPDTLLAFLDSL</sequence>
<feature type="domain" description="Tyr recombinase" evidence="5">
    <location>
        <begin position="119"/>
        <end position="304"/>
    </location>
</feature>
<dbReference type="InterPro" id="IPR044068">
    <property type="entry name" value="CB"/>
</dbReference>
<dbReference type="InterPro" id="IPR011010">
    <property type="entry name" value="DNA_brk_join_enz"/>
</dbReference>
<dbReference type="PROSITE" id="PS51898">
    <property type="entry name" value="TYR_RECOMBINASE"/>
    <property type="match status" value="1"/>
</dbReference>
<proteinExistence type="predicted"/>
<dbReference type="InterPro" id="IPR002104">
    <property type="entry name" value="Integrase_catalytic"/>
</dbReference>